<comment type="caution">
    <text evidence="1">The sequence shown here is derived from an EMBL/GenBank/DDBJ whole genome shotgun (WGS) entry which is preliminary data.</text>
</comment>
<accession>A0AAD6XMV2</accession>
<dbReference type="Proteomes" id="UP001222325">
    <property type="component" value="Unassembled WGS sequence"/>
</dbReference>
<evidence type="ECO:0008006" key="3">
    <source>
        <dbReference type="Google" id="ProtNLM"/>
    </source>
</evidence>
<dbReference type="AlphaFoldDB" id="A0AAD6XMV2"/>
<dbReference type="Gene3D" id="3.30.300.30">
    <property type="match status" value="1"/>
</dbReference>
<dbReference type="EMBL" id="JARJCN010000023">
    <property type="protein sequence ID" value="KAJ7089724.1"/>
    <property type="molecule type" value="Genomic_DNA"/>
</dbReference>
<proteinExistence type="predicted"/>
<keyword evidence="2" id="KW-1185">Reference proteome</keyword>
<gene>
    <name evidence="1" type="ORF">B0H15DRAFT_838960</name>
</gene>
<protein>
    <recommendedName>
        <fullName evidence="3">AMP-binding enzyme C-terminal domain-containing protein</fullName>
    </recommendedName>
</protein>
<evidence type="ECO:0000313" key="2">
    <source>
        <dbReference type="Proteomes" id="UP001222325"/>
    </source>
</evidence>
<dbReference type="SUPFAM" id="SSF56801">
    <property type="entry name" value="Acetyl-CoA synthetase-like"/>
    <property type="match status" value="1"/>
</dbReference>
<evidence type="ECO:0000313" key="1">
    <source>
        <dbReference type="EMBL" id="KAJ7089724.1"/>
    </source>
</evidence>
<name>A0AAD6XMV2_9AGAR</name>
<organism evidence="1 2">
    <name type="scientific">Mycena belliarum</name>
    <dbReference type="NCBI Taxonomy" id="1033014"/>
    <lineage>
        <taxon>Eukaryota</taxon>
        <taxon>Fungi</taxon>
        <taxon>Dikarya</taxon>
        <taxon>Basidiomycota</taxon>
        <taxon>Agaricomycotina</taxon>
        <taxon>Agaricomycetes</taxon>
        <taxon>Agaricomycetidae</taxon>
        <taxon>Agaricales</taxon>
        <taxon>Marasmiineae</taxon>
        <taxon>Mycenaceae</taxon>
        <taxon>Mycena</taxon>
    </lineage>
</organism>
<reference evidence="1" key="1">
    <citation type="submission" date="2023-03" db="EMBL/GenBank/DDBJ databases">
        <title>Massive genome expansion in bonnet fungi (Mycena s.s.) driven by repeated elements and novel gene families across ecological guilds.</title>
        <authorList>
            <consortium name="Lawrence Berkeley National Laboratory"/>
            <person name="Harder C.B."/>
            <person name="Miyauchi S."/>
            <person name="Viragh M."/>
            <person name="Kuo A."/>
            <person name="Thoen E."/>
            <person name="Andreopoulos B."/>
            <person name="Lu D."/>
            <person name="Skrede I."/>
            <person name="Drula E."/>
            <person name="Henrissat B."/>
            <person name="Morin E."/>
            <person name="Kohler A."/>
            <person name="Barry K."/>
            <person name="LaButti K."/>
            <person name="Morin E."/>
            <person name="Salamov A."/>
            <person name="Lipzen A."/>
            <person name="Mereny Z."/>
            <person name="Hegedus B."/>
            <person name="Baldrian P."/>
            <person name="Stursova M."/>
            <person name="Weitz H."/>
            <person name="Taylor A."/>
            <person name="Grigoriev I.V."/>
            <person name="Nagy L.G."/>
            <person name="Martin F."/>
            <person name="Kauserud H."/>
        </authorList>
    </citation>
    <scope>NUCLEOTIDE SEQUENCE</scope>
    <source>
        <strain evidence="1">CBHHK173m</strain>
    </source>
</reference>
<sequence>MSGRATWYASRSHHCREKGELWSRHLLWRRDATIDRNTEYHACALLRFFSIDQACRPSDCCAMNVTGRFQSRSSSSQRRRVDGDASQLDRLRATLSQYVPKHMITYKHLDGGIEFFDEIPKPASGKTLRRFLRDNK</sequence>
<dbReference type="InterPro" id="IPR045851">
    <property type="entry name" value="AMP-bd_C_sf"/>
</dbReference>